<dbReference type="Pfam" id="PF14200">
    <property type="entry name" value="RicinB_lectin_2"/>
    <property type="match status" value="1"/>
</dbReference>
<dbReference type="PROSITE" id="PS50231">
    <property type="entry name" value="RICIN_B_LECTIN"/>
    <property type="match status" value="1"/>
</dbReference>
<proteinExistence type="predicted"/>
<dbReference type="RefSeq" id="WP_163091669.1">
    <property type="nucleotide sequence ID" value="NZ_JAAGNA010001149.1"/>
</dbReference>
<dbReference type="CDD" id="cd00161">
    <property type="entry name" value="beta-trefoil_Ricin-like"/>
    <property type="match status" value="1"/>
</dbReference>
<dbReference type="EMBL" id="JAAGNA010001149">
    <property type="protein sequence ID" value="NEC53380.1"/>
    <property type="molecule type" value="Genomic_DNA"/>
</dbReference>
<protein>
    <submittedName>
        <fullName evidence="2">RICIN domain-containing protein</fullName>
    </submittedName>
</protein>
<organism evidence="2 3">
    <name type="scientific">Actinospica acidiphila</name>
    <dbReference type="NCBI Taxonomy" id="304899"/>
    <lineage>
        <taxon>Bacteria</taxon>
        <taxon>Bacillati</taxon>
        <taxon>Actinomycetota</taxon>
        <taxon>Actinomycetes</taxon>
        <taxon>Catenulisporales</taxon>
        <taxon>Actinospicaceae</taxon>
        <taxon>Actinospica</taxon>
    </lineage>
</organism>
<feature type="domain" description="Ricin B lectin" evidence="1">
    <location>
        <begin position="40"/>
        <end position="175"/>
    </location>
</feature>
<sequence>MTDADRRISAEISPFPPFLKITTTDVGAIFRRRRRSITQTGPFLIISVDSGLAMDTAFRTEDGSHPHLWTAHGQAHQLWRLIPSGHEGEARIVSLSNNLFLDGRGSHEGDHPQMCAETNGPRQRWRLKPAPGHRAHYLENAATGLVIDRPHDAERGTWPVLWSEHSGVNQHWLLVMPFAAPSGSTA</sequence>
<name>A0A9X5CRK1_9ACTN</name>
<dbReference type="InterPro" id="IPR035992">
    <property type="entry name" value="Ricin_B-like_lectins"/>
</dbReference>
<comment type="caution">
    <text evidence="2">The sequence shown here is derived from an EMBL/GenBank/DDBJ whole genome shotgun (WGS) entry which is preliminary data.</text>
</comment>
<gene>
    <name evidence="2" type="ORF">G3I18_33230</name>
</gene>
<dbReference type="Gene3D" id="2.80.10.50">
    <property type="match status" value="1"/>
</dbReference>
<accession>A0A9X5CRK1</accession>
<keyword evidence="3" id="KW-1185">Reference proteome</keyword>
<dbReference type="Proteomes" id="UP000471745">
    <property type="component" value="Unassembled WGS sequence"/>
</dbReference>
<reference evidence="2 3" key="1">
    <citation type="submission" date="2020-01" db="EMBL/GenBank/DDBJ databases">
        <title>Insect and environment-associated Actinomycetes.</title>
        <authorList>
            <person name="Currrie C."/>
            <person name="Chevrette M."/>
            <person name="Carlson C."/>
            <person name="Stubbendieck R."/>
            <person name="Wendt-Pienkowski E."/>
        </authorList>
    </citation>
    <scope>NUCLEOTIDE SEQUENCE [LARGE SCALE GENOMIC DNA]</scope>
    <source>
        <strain evidence="2 3">SID8189</strain>
    </source>
</reference>
<evidence type="ECO:0000313" key="2">
    <source>
        <dbReference type="EMBL" id="NEC53380.1"/>
    </source>
</evidence>
<dbReference type="SUPFAM" id="SSF50370">
    <property type="entry name" value="Ricin B-like lectins"/>
    <property type="match status" value="1"/>
</dbReference>
<evidence type="ECO:0000259" key="1">
    <source>
        <dbReference type="SMART" id="SM00458"/>
    </source>
</evidence>
<dbReference type="AlphaFoldDB" id="A0A9X5CRK1"/>
<evidence type="ECO:0000313" key="3">
    <source>
        <dbReference type="Proteomes" id="UP000471745"/>
    </source>
</evidence>
<dbReference type="SMART" id="SM00458">
    <property type="entry name" value="RICIN"/>
    <property type="match status" value="1"/>
</dbReference>
<dbReference type="InterPro" id="IPR000772">
    <property type="entry name" value="Ricin_B_lectin"/>
</dbReference>